<feature type="transmembrane region" description="Helical" evidence="2">
    <location>
        <begin position="52"/>
        <end position="72"/>
    </location>
</feature>
<comment type="caution">
    <text evidence="4">The sequence shown here is derived from an EMBL/GenBank/DDBJ whole genome shotgun (WGS) entry which is preliminary data.</text>
</comment>
<evidence type="ECO:0000313" key="4">
    <source>
        <dbReference type="EMBL" id="GAA2042939.1"/>
    </source>
</evidence>
<keyword evidence="2" id="KW-0472">Membrane</keyword>
<sequence length="522" mass="57402">MSTQHSSAADWQRLSGRIIWVDLAQIVITQLPLVIAIWVMGVSLGAGQLWPLVGLAAVGLIGAVGDAIRWLVTRYRVTPTYVELKTGVLFRRHRSIQRDRIRSIDTEAKLRHRIAGLRVVTIGAGQQATADEAALELDALIAADAGALRQRLLSTEQGHSPNSDVLLEDEETPEAQAATDREVPLQVFARFRPGWVVYNIFNIWAYLVALGLVGGGWWILSTLNIDVAGLLMASFDWASIGWIGTTVIVVIAVGLVGMLGMTVDFFTDFWKFELSRVRGPESTELRTSQGLFTTREVNRDETRIRGFHISQPLFWRWMGVTDTLVITTGLSLWSMTQPAAILPRVPLALAREVTADIMAPEASPFDAPLTKHPSAALRRRLWWATVITLIVGAILVVLIIQEVIALEMLWAILGFWLFALAGAFVAYRALGHTITGKYLVVRSGLLNRSTVALKTEATSTIVICESLFQRRLGLQTVSAMTAAGYGGYDAPDLARQDSLEFATQAAPGFLDEFLEDEARSNT</sequence>
<proteinExistence type="predicted"/>
<feature type="transmembrane region" description="Helical" evidence="2">
    <location>
        <begin position="381"/>
        <end position="404"/>
    </location>
</feature>
<dbReference type="RefSeq" id="WP_343959119.1">
    <property type="nucleotide sequence ID" value="NZ_BAAAMN010000049.1"/>
</dbReference>
<feature type="transmembrane region" description="Helical" evidence="2">
    <location>
        <begin position="240"/>
        <end position="266"/>
    </location>
</feature>
<accession>A0ABN2USW6</accession>
<dbReference type="PANTHER" id="PTHR34473:SF2">
    <property type="entry name" value="UPF0699 TRANSMEMBRANE PROTEIN YDBT"/>
    <property type="match status" value="1"/>
</dbReference>
<evidence type="ECO:0000256" key="2">
    <source>
        <dbReference type="SAM" id="Phobius"/>
    </source>
</evidence>
<dbReference type="Proteomes" id="UP001501461">
    <property type="component" value="Unassembled WGS sequence"/>
</dbReference>
<keyword evidence="2" id="KW-0812">Transmembrane</keyword>
<dbReference type="InterPro" id="IPR014529">
    <property type="entry name" value="UCP026631"/>
</dbReference>
<evidence type="ECO:0000313" key="5">
    <source>
        <dbReference type="Proteomes" id="UP001501461"/>
    </source>
</evidence>
<feature type="transmembrane region" description="Helical" evidence="2">
    <location>
        <begin position="196"/>
        <end position="220"/>
    </location>
</feature>
<feature type="domain" description="YdbS-like PH" evidence="3">
    <location>
        <begin position="70"/>
        <end position="150"/>
    </location>
</feature>
<evidence type="ECO:0000256" key="1">
    <source>
        <dbReference type="SAM" id="MobiDB-lite"/>
    </source>
</evidence>
<feature type="region of interest" description="Disordered" evidence="1">
    <location>
        <begin position="157"/>
        <end position="177"/>
    </location>
</feature>
<dbReference type="EMBL" id="BAAAMN010000049">
    <property type="protein sequence ID" value="GAA2042939.1"/>
    <property type="molecule type" value="Genomic_DNA"/>
</dbReference>
<organism evidence="4 5">
    <name type="scientific">Yaniella flava</name>
    <dbReference type="NCBI Taxonomy" id="287930"/>
    <lineage>
        <taxon>Bacteria</taxon>
        <taxon>Bacillati</taxon>
        <taxon>Actinomycetota</taxon>
        <taxon>Actinomycetes</taxon>
        <taxon>Micrococcales</taxon>
        <taxon>Micrococcaceae</taxon>
        <taxon>Yaniella</taxon>
    </lineage>
</organism>
<dbReference type="InterPro" id="IPR005182">
    <property type="entry name" value="YdbS-like_PH"/>
</dbReference>
<feature type="domain" description="YdbS-like PH" evidence="3">
    <location>
        <begin position="427"/>
        <end position="498"/>
    </location>
</feature>
<evidence type="ECO:0000259" key="3">
    <source>
        <dbReference type="Pfam" id="PF03703"/>
    </source>
</evidence>
<dbReference type="Pfam" id="PF03703">
    <property type="entry name" value="bPH_2"/>
    <property type="match status" value="2"/>
</dbReference>
<reference evidence="4 5" key="1">
    <citation type="journal article" date="2019" name="Int. J. Syst. Evol. Microbiol.">
        <title>The Global Catalogue of Microorganisms (GCM) 10K type strain sequencing project: providing services to taxonomists for standard genome sequencing and annotation.</title>
        <authorList>
            <consortium name="The Broad Institute Genomics Platform"/>
            <consortium name="The Broad Institute Genome Sequencing Center for Infectious Disease"/>
            <person name="Wu L."/>
            <person name="Ma J."/>
        </authorList>
    </citation>
    <scope>NUCLEOTIDE SEQUENCE [LARGE SCALE GENOMIC DNA]</scope>
    <source>
        <strain evidence="4 5">JCM 13595</strain>
    </source>
</reference>
<gene>
    <name evidence="4" type="ORF">GCM10009720_24580</name>
</gene>
<keyword evidence="5" id="KW-1185">Reference proteome</keyword>
<feature type="transmembrane region" description="Helical" evidence="2">
    <location>
        <begin position="20"/>
        <end position="40"/>
    </location>
</feature>
<dbReference type="PANTHER" id="PTHR34473">
    <property type="entry name" value="UPF0699 TRANSMEMBRANE PROTEIN YDBS"/>
    <property type="match status" value="1"/>
</dbReference>
<keyword evidence="2" id="KW-1133">Transmembrane helix</keyword>
<protein>
    <recommendedName>
        <fullName evidence="3">YdbS-like PH domain-containing protein</fullName>
    </recommendedName>
</protein>
<dbReference type="PIRSF" id="PIRSF026631">
    <property type="entry name" value="UCP026631"/>
    <property type="match status" value="1"/>
</dbReference>
<name>A0ABN2USW6_9MICC</name>
<feature type="transmembrane region" description="Helical" evidence="2">
    <location>
        <begin position="410"/>
        <end position="430"/>
    </location>
</feature>